<dbReference type="CDD" id="cd03506">
    <property type="entry name" value="Delta6-FADS-like"/>
    <property type="match status" value="1"/>
</dbReference>
<dbReference type="Pfam" id="PF00487">
    <property type="entry name" value="FA_desaturase"/>
    <property type="match status" value="1"/>
</dbReference>
<keyword evidence="1" id="KW-1133">Transmembrane helix</keyword>
<feature type="transmembrane region" description="Helical" evidence="1">
    <location>
        <begin position="156"/>
        <end position="177"/>
    </location>
</feature>
<feature type="domain" description="Fatty acid desaturase" evidence="2">
    <location>
        <begin position="61"/>
        <end position="298"/>
    </location>
</feature>
<dbReference type="GO" id="GO:0016717">
    <property type="term" value="F:oxidoreductase activity, acting on paired donors, with oxidation of a pair of donors resulting in the reduction of molecular oxygen to two molecules of water"/>
    <property type="evidence" value="ECO:0007669"/>
    <property type="project" value="TreeGrafter"/>
</dbReference>
<dbReference type="PANTHER" id="PTHR19353:SF19">
    <property type="entry name" value="DELTA(5) FATTY ACID DESATURASE C-RELATED"/>
    <property type="match status" value="1"/>
</dbReference>
<keyword evidence="1" id="KW-0812">Transmembrane</keyword>
<gene>
    <name evidence="3" type="ORF">HRbin17_01718</name>
</gene>
<keyword evidence="1" id="KW-0472">Membrane</keyword>
<evidence type="ECO:0000313" key="4">
    <source>
        <dbReference type="Proteomes" id="UP000236173"/>
    </source>
</evidence>
<dbReference type="EMBL" id="BEHT01000022">
    <property type="protein sequence ID" value="GBC99197.1"/>
    <property type="molecule type" value="Genomic_DNA"/>
</dbReference>
<name>A0A2H5XDI1_9BACT</name>
<dbReference type="Proteomes" id="UP000236173">
    <property type="component" value="Unassembled WGS sequence"/>
</dbReference>
<evidence type="ECO:0000313" key="3">
    <source>
        <dbReference type="EMBL" id="GBC99197.1"/>
    </source>
</evidence>
<evidence type="ECO:0000256" key="1">
    <source>
        <dbReference type="SAM" id="Phobius"/>
    </source>
</evidence>
<comment type="caution">
    <text evidence="3">The sequence shown here is derived from an EMBL/GenBank/DDBJ whole genome shotgun (WGS) entry which is preliminary data.</text>
</comment>
<dbReference type="PANTHER" id="PTHR19353">
    <property type="entry name" value="FATTY ACID DESATURASE 2"/>
    <property type="match status" value="1"/>
</dbReference>
<dbReference type="GO" id="GO:0008610">
    <property type="term" value="P:lipid biosynthetic process"/>
    <property type="evidence" value="ECO:0007669"/>
    <property type="project" value="UniProtKB-ARBA"/>
</dbReference>
<protein>
    <recommendedName>
        <fullName evidence="2">Fatty acid desaturase domain-containing protein</fullName>
    </recommendedName>
</protein>
<dbReference type="AlphaFoldDB" id="A0A2H5XDI1"/>
<proteinExistence type="predicted"/>
<feature type="transmembrane region" description="Helical" evidence="1">
    <location>
        <begin position="32"/>
        <end position="54"/>
    </location>
</feature>
<accession>A0A2H5XDI1</accession>
<evidence type="ECO:0000259" key="2">
    <source>
        <dbReference type="Pfam" id="PF00487"/>
    </source>
</evidence>
<feature type="transmembrane region" description="Helical" evidence="1">
    <location>
        <begin position="90"/>
        <end position="110"/>
    </location>
</feature>
<organism evidence="3 4">
    <name type="scientific">Candidatus Fervidibacter japonicus</name>
    <dbReference type="NCBI Taxonomy" id="2035412"/>
    <lineage>
        <taxon>Bacteria</taxon>
        <taxon>Candidatus Fervidibacterota</taxon>
        <taxon>Candidatus Fervidibacter</taxon>
    </lineage>
</organism>
<feature type="transmembrane region" description="Helical" evidence="1">
    <location>
        <begin position="60"/>
        <end position="78"/>
    </location>
</feature>
<feature type="transmembrane region" description="Helical" evidence="1">
    <location>
        <begin position="213"/>
        <end position="232"/>
    </location>
</feature>
<sequence length="348" mass="40198">MVSLTPIPHKEYVAALRPLLPDEVFKPVPHRLLWMVPHAAVIAGGIITIATGFGGIVGKLLSALLIGNSFTALGFLGHEIMHGAVTRKKWLQYLTAAVCFSPFWVGPLMWRLWHNVQHHVHTQHPTKDPDTAATYDEFQRRSALQWLYRLVRRNGALFFPMLCFWFTMHSSQMFWRLQKVADPKTRRTLWVERLVPMAAWGSLTVVLGLENFFWAYVLPLLVGNFIAMSYIATNHLLNPQMDDVDPVLGSLSVNVPWWMDILHLHFSHHTEHHLFPAMSHKYAPMVKTLLRELYPDRYNELPLWKALWLLWKTPRLYLDHDHLIDPVTAEVFGTLRRGLDPDHPEPVA</sequence>
<dbReference type="InterPro" id="IPR005804">
    <property type="entry name" value="FA_desaturase_dom"/>
</dbReference>
<reference evidence="4" key="1">
    <citation type="submission" date="2017-09" db="EMBL/GenBank/DDBJ databases">
        <title>Metaegenomics of thermophilic ammonia-oxidizing enrichment culture.</title>
        <authorList>
            <person name="Kato S."/>
            <person name="Suzuki K."/>
        </authorList>
    </citation>
    <scope>NUCLEOTIDE SEQUENCE [LARGE SCALE GENOMIC DNA]</scope>
</reference>
<dbReference type="GO" id="GO:0016020">
    <property type="term" value="C:membrane"/>
    <property type="evidence" value="ECO:0007669"/>
    <property type="project" value="TreeGrafter"/>
</dbReference>
<dbReference type="InterPro" id="IPR012171">
    <property type="entry name" value="Fatty_acid_desaturase"/>
</dbReference>